<reference evidence="1 2" key="1">
    <citation type="submission" date="2016-10" db="EMBL/GenBank/DDBJ databases">
        <authorList>
            <person name="de Groot N.N."/>
        </authorList>
    </citation>
    <scope>NUCLEOTIDE SEQUENCE [LARGE SCALE GENOMIC DNA]</scope>
    <source>
        <strain evidence="1 2">DSM 23842</strain>
    </source>
</reference>
<name>A0A1H4A8H1_BIZPA</name>
<evidence type="ECO:0000313" key="1">
    <source>
        <dbReference type="EMBL" id="SEA32227.1"/>
    </source>
</evidence>
<dbReference type="EMBL" id="FNQK01000010">
    <property type="protein sequence ID" value="SEA32227.1"/>
    <property type="molecule type" value="Genomic_DNA"/>
</dbReference>
<dbReference type="RefSeq" id="WP_092134148.1">
    <property type="nucleotide sequence ID" value="NZ_FNQK01000010.1"/>
</dbReference>
<keyword evidence="2" id="KW-1185">Reference proteome</keyword>
<proteinExistence type="predicted"/>
<sequence length="99" mass="11555">MRRVIVDYKKLTPEVLQLLTSKFPDGYGDKDIITFDNHKNETIEAIEVKSEDTTYLVKVSCRLHYTMTNLDDNIDQLELNDAGHIVVEDDFFTKKDEEE</sequence>
<dbReference type="OrthoDB" id="1122172at2"/>
<accession>A0A1H4A8H1</accession>
<evidence type="ECO:0000313" key="2">
    <source>
        <dbReference type="Proteomes" id="UP000198846"/>
    </source>
</evidence>
<protein>
    <submittedName>
        <fullName evidence="1">Uncharacterized protein</fullName>
    </submittedName>
</protein>
<dbReference type="STRING" id="283786.SAMN04487990_11052"/>
<dbReference type="AlphaFoldDB" id="A0A1H4A8H1"/>
<gene>
    <name evidence="1" type="ORF">SAMN04487990_11052</name>
</gene>
<organism evidence="1 2">
    <name type="scientific">Bizionia paragorgiae</name>
    <dbReference type="NCBI Taxonomy" id="283786"/>
    <lineage>
        <taxon>Bacteria</taxon>
        <taxon>Pseudomonadati</taxon>
        <taxon>Bacteroidota</taxon>
        <taxon>Flavobacteriia</taxon>
        <taxon>Flavobacteriales</taxon>
        <taxon>Flavobacteriaceae</taxon>
        <taxon>Bizionia</taxon>
    </lineage>
</organism>
<dbReference type="Proteomes" id="UP000198846">
    <property type="component" value="Unassembled WGS sequence"/>
</dbReference>